<feature type="region of interest" description="Disordered" evidence="1">
    <location>
        <begin position="176"/>
        <end position="208"/>
    </location>
</feature>
<feature type="compositionally biased region" description="Basic and acidic residues" evidence="1">
    <location>
        <begin position="195"/>
        <end position="208"/>
    </location>
</feature>
<dbReference type="EMBL" id="JBICBT010000300">
    <property type="protein sequence ID" value="KAL3118013.1"/>
    <property type="molecule type" value="Genomic_DNA"/>
</dbReference>
<reference evidence="2 3" key="1">
    <citation type="submission" date="2024-10" db="EMBL/GenBank/DDBJ databases">
        <authorList>
            <person name="Kim D."/>
        </authorList>
    </citation>
    <scope>NUCLEOTIDE SEQUENCE [LARGE SCALE GENOMIC DNA]</scope>
    <source>
        <strain evidence="2">BH-2024</strain>
    </source>
</reference>
<sequence length="361" mass="41171">MKTFCFRREALMKFKLGTLPILLLFSECLAVISLSLSTERFLNNFEKMGKRSEVEYDRFIKGTGIPMMGFGKRDTEFDPATIPMMGFGKRGTGRPFRNNAMETNANKNGGQFVKCGVPPFVVENSAVASLCEHCLPAAPLSQPFVPNAANNHQLRVGVPRQGTKQTAISQLIVSDPFVDGKRPPPPQQPHSPTTRLREKCGKCDRKRADHRSTVNISRTVVISRKNHLLHSTRTTRELQMKMGSPRMRNVWENIFKIFSVTVFFWMGTAPMPLGINPAERKVPISDPFEWSRGFAARIYKVKQRPTDSWNYDPLWYDLLSRNGKRKRMVEEGEERDRGIGKRLFMARIGKRTARVHWARVG</sequence>
<organism evidence="2 3">
    <name type="scientific">Heterodera trifolii</name>
    <dbReference type="NCBI Taxonomy" id="157864"/>
    <lineage>
        <taxon>Eukaryota</taxon>
        <taxon>Metazoa</taxon>
        <taxon>Ecdysozoa</taxon>
        <taxon>Nematoda</taxon>
        <taxon>Chromadorea</taxon>
        <taxon>Rhabditida</taxon>
        <taxon>Tylenchina</taxon>
        <taxon>Tylenchomorpha</taxon>
        <taxon>Tylenchoidea</taxon>
        <taxon>Heteroderidae</taxon>
        <taxon>Heteroderinae</taxon>
        <taxon>Heterodera</taxon>
    </lineage>
</organism>
<protein>
    <submittedName>
        <fullName evidence="2">Uncharacterized protein</fullName>
    </submittedName>
</protein>
<dbReference type="AlphaFoldDB" id="A0ABD2LS11"/>
<keyword evidence="3" id="KW-1185">Reference proteome</keyword>
<evidence type="ECO:0000313" key="3">
    <source>
        <dbReference type="Proteomes" id="UP001620626"/>
    </source>
</evidence>
<dbReference type="Proteomes" id="UP001620626">
    <property type="component" value="Unassembled WGS sequence"/>
</dbReference>
<evidence type="ECO:0000256" key="1">
    <source>
        <dbReference type="SAM" id="MobiDB-lite"/>
    </source>
</evidence>
<comment type="caution">
    <text evidence="2">The sequence shown here is derived from an EMBL/GenBank/DDBJ whole genome shotgun (WGS) entry which is preliminary data.</text>
</comment>
<gene>
    <name evidence="2" type="ORF">niasHT_005256</name>
</gene>
<accession>A0ABD2LS11</accession>
<evidence type="ECO:0000313" key="2">
    <source>
        <dbReference type="EMBL" id="KAL3118013.1"/>
    </source>
</evidence>
<proteinExistence type="predicted"/>
<name>A0ABD2LS11_9BILA</name>